<keyword evidence="2" id="KW-1185">Reference proteome</keyword>
<name>A0ABU5IYJ6_9BACI</name>
<gene>
    <name evidence="1" type="ORF">SM124_10810</name>
</gene>
<proteinExistence type="predicted"/>
<dbReference type="EMBL" id="JAXOFX010000006">
    <property type="protein sequence ID" value="MDZ5472238.1"/>
    <property type="molecule type" value="Genomic_DNA"/>
</dbReference>
<organism evidence="1 2">
    <name type="scientific">Robertmurraya mangrovi</name>
    <dbReference type="NCBI Taxonomy" id="3098077"/>
    <lineage>
        <taxon>Bacteria</taxon>
        <taxon>Bacillati</taxon>
        <taxon>Bacillota</taxon>
        <taxon>Bacilli</taxon>
        <taxon>Bacillales</taxon>
        <taxon>Bacillaceae</taxon>
        <taxon>Robertmurraya</taxon>
    </lineage>
</organism>
<evidence type="ECO:0000313" key="2">
    <source>
        <dbReference type="Proteomes" id="UP001290455"/>
    </source>
</evidence>
<dbReference type="Proteomes" id="UP001290455">
    <property type="component" value="Unassembled WGS sequence"/>
</dbReference>
<comment type="caution">
    <text evidence="1">The sequence shown here is derived from an EMBL/GenBank/DDBJ whole genome shotgun (WGS) entry which is preliminary data.</text>
</comment>
<reference evidence="1 2" key="1">
    <citation type="submission" date="2023-11" db="EMBL/GenBank/DDBJ databases">
        <title>Bacillus jintuensis, isolated from a mudflat on the Beibu Gulf coast.</title>
        <authorList>
            <person name="Li M."/>
        </authorList>
    </citation>
    <scope>NUCLEOTIDE SEQUENCE [LARGE SCALE GENOMIC DNA]</scope>
    <source>
        <strain evidence="1 2">31A1R</strain>
    </source>
</reference>
<protein>
    <submittedName>
        <fullName evidence="1">Uncharacterized protein</fullName>
    </submittedName>
</protein>
<accession>A0ABU5IYJ6</accession>
<evidence type="ECO:0000313" key="1">
    <source>
        <dbReference type="EMBL" id="MDZ5472238.1"/>
    </source>
</evidence>
<dbReference type="RefSeq" id="WP_322446544.1">
    <property type="nucleotide sequence ID" value="NZ_JAXOFX010000006.1"/>
</dbReference>
<sequence length="83" mass="9985">MMKKYYIAVTYEVCEHNKIYLDMNEYQLDSSRDFDTQIRDLAKVDVAPVIKVYESETSDFKNFVLYKEYKFKEYECGCEGSQF</sequence>